<dbReference type="EMBL" id="LAZR01004261">
    <property type="protein sequence ID" value="KKN10255.1"/>
    <property type="molecule type" value="Genomic_DNA"/>
</dbReference>
<dbReference type="Gene3D" id="3.40.1190.20">
    <property type="match status" value="1"/>
</dbReference>
<dbReference type="PROSITE" id="PS00584">
    <property type="entry name" value="PFKB_KINASES_2"/>
    <property type="match status" value="1"/>
</dbReference>
<dbReference type="AlphaFoldDB" id="A0A0F9MSH4"/>
<dbReference type="InterPro" id="IPR011611">
    <property type="entry name" value="PfkB_dom"/>
</dbReference>
<protein>
    <recommendedName>
        <fullName evidence="3">Carbohydrate kinase PfkB domain-containing protein</fullName>
    </recommendedName>
</protein>
<accession>A0A0F9MSH4</accession>
<dbReference type="SUPFAM" id="SSF53613">
    <property type="entry name" value="Ribokinase-like"/>
    <property type="match status" value="1"/>
</dbReference>
<dbReference type="PANTHER" id="PTHR42774">
    <property type="entry name" value="PHOSPHOTRANSFERASE SYSTEM TRANSPORT PROTEIN"/>
    <property type="match status" value="1"/>
</dbReference>
<proteinExistence type="predicted"/>
<feature type="domain" description="Carbohydrate kinase PfkB" evidence="3">
    <location>
        <begin position="1"/>
        <end position="283"/>
    </location>
</feature>
<dbReference type="Pfam" id="PF00294">
    <property type="entry name" value="PfkB"/>
    <property type="match status" value="1"/>
</dbReference>
<keyword evidence="1" id="KW-0808">Transferase</keyword>
<dbReference type="InterPro" id="IPR052562">
    <property type="entry name" value="Ketohexokinase-related"/>
</dbReference>
<dbReference type="InterPro" id="IPR029056">
    <property type="entry name" value="Ribokinase-like"/>
</dbReference>
<organism evidence="4">
    <name type="scientific">marine sediment metagenome</name>
    <dbReference type="NCBI Taxonomy" id="412755"/>
    <lineage>
        <taxon>unclassified sequences</taxon>
        <taxon>metagenomes</taxon>
        <taxon>ecological metagenomes</taxon>
    </lineage>
</organism>
<keyword evidence="2" id="KW-0418">Kinase</keyword>
<evidence type="ECO:0000259" key="3">
    <source>
        <dbReference type="Pfam" id="PF00294"/>
    </source>
</evidence>
<evidence type="ECO:0000313" key="4">
    <source>
        <dbReference type="EMBL" id="KKN10255.1"/>
    </source>
</evidence>
<dbReference type="PANTHER" id="PTHR42774:SF3">
    <property type="entry name" value="KETOHEXOKINASE"/>
    <property type="match status" value="1"/>
</dbReference>
<reference evidence="4" key="1">
    <citation type="journal article" date="2015" name="Nature">
        <title>Complex archaea that bridge the gap between prokaryotes and eukaryotes.</title>
        <authorList>
            <person name="Spang A."/>
            <person name="Saw J.H."/>
            <person name="Jorgensen S.L."/>
            <person name="Zaremba-Niedzwiedzka K."/>
            <person name="Martijn J."/>
            <person name="Lind A.E."/>
            <person name="van Eijk R."/>
            <person name="Schleper C."/>
            <person name="Guy L."/>
            <person name="Ettema T.J."/>
        </authorList>
    </citation>
    <scope>NUCLEOTIDE SEQUENCE</scope>
</reference>
<dbReference type="InterPro" id="IPR002173">
    <property type="entry name" value="Carboh/pur_kinase_PfkB_CS"/>
</dbReference>
<sequence length="290" mass="32035">MANILAIGIATLDIINTVEFYPDEDSEQRAISQQQTRGGNATNTLTVLSQLGHQCSWGGVLIDEPDSQIIQRDLENNHIDFAACKRLADGKMPTSYITLNQQTGSRTIVHHRDCPEFSFEDFTQIDLSQFDWVHFEGRNVVETKLMLLHLKQHHPALPCSLEIEKPRPDIESLFDLPTLLLFSQHYAISQGFTDASSLLSSLSTNIIATCAWGNAGAWAIDQHTKLFHSPAFAPKQVIDTLGAGDTFNAGLIDKLVNNTELEQALTYACQLAGHKCGQVGFANLSHTFEA</sequence>
<name>A0A0F9MSH4_9ZZZZ</name>
<dbReference type="GO" id="GO:0016301">
    <property type="term" value="F:kinase activity"/>
    <property type="evidence" value="ECO:0007669"/>
    <property type="project" value="UniProtKB-KW"/>
</dbReference>
<evidence type="ECO:0000256" key="1">
    <source>
        <dbReference type="ARBA" id="ARBA00022679"/>
    </source>
</evidence>
<gene>
    <name evidence="4" type="ORF">LCGC14_1038460</name>
</gene>
<evidence type="ECO:0000256" key="2">
    <source>
        <dbReference type="ARBA" id="ARBA00022777"/>
    </source>
</evidence>
<comment type="caution">
    <text evidence="4">The sequence shown here is derived from an EMBL/GenBank/DDBJ whole genome shotgun (WGS) entry which is preliminary data.</text>
</comment>